<evidence type="ECO:0000313" key="5">
    <source>
        <dbReference type="EMBL" id="CAK5278442.1"/>
    </source>
</evidence>
<dbReference type="InterPro" id="IPR045340">
    <property type="entry name" value="DUF6533"/>
</dbReference>
<dbReference type="EMBL" id="CAVNYO010000040">
    <property type="protein sequence ID" value="CAK5263440.1"/>
    <property type="molecule type" value="Genomic_DNA"/>
</dbReference>
<evidence type="ECO:0000259" key="3">
    <source>
        <dbReference type="Pfam" id="PF20151"/>
    </source>
</evidence>
<evidence type="ECO:0000256" key="2">
    <source>
        <dbReference type="SAM" id="Phobius"/>
    </source>
</evidence>
<reference evidence="4" key="1">
    <citation type="submission" date="2023-11" db="EMBL/GenBank/DDBJ databases">
        <authorList>
            <person name="De Vega J J."/>
            <person name="De Vega J J."/>
        </authorList>
    </citation>
    <scope>NUCLEOTIDE SEQUENCE</scope>
</reference>
<feature type="transmembrane region" description="Helical" evidence="2">
    <location>
        <begin position="20"/>
        <end position="44"/>
    </location>
</feature>
<feature type="transmembrane region" description="Helical" evidence="2">
    <location>
        <begin position="262"/>
        <end position="280"/>
    </location>
</feature>
<sequence>MPGPAASYPPSYYTPEVARAYVSNTLIQNYINYAVATLLVYELLTTLDDEIARVWSLKWRLPKILFMLNRYFIRGILIALWILADFPGTSPEFCRIYSYWQMIPLRLAIIAAQGLVVIRVWAIYNNSRFMWWILTILYTLECLVMAACIIVATADTQGIAQPAPLSCGLHSRSGYLLKMYASGTWIAPVCFEFIMLLITLAKVVPRWKLGGRKAGQWGILGSFGTGGNDTLDVLARDSLVYFLFIFTFSLTNVIIYEFDFSAYFRAVLLGPTSAISCIAVSRMMINIRSLPSSALDHPTTVGRVELSFMETGDDEDHAPPRPNVRTYQALDSDRPSGRHASSAPYAEGGIPDSATTPGFPAASQSAPPALLNGGYSKVVLVPASTEGAESQRTSVEGTRIGLEEDDIEMDLRKILTPPT</sequence>
<feature type="transmembrane region" description="Helical" evidence="2">
    <location>
        <begin position="64"/>
        <end position="83"/>
    </location>
</feature>
<feature type="region of interest" description="Disordered" evidence="1">
    <location>
        <begin position="310"/>
        <end position="365"/>
    </location>
</feature>
<organism evidence="4 7">
    <name type="scientific">Mycena citricolor</name>
    <dbReference type="NCBI Taxonomy" id="2018698"/>
    <lineage>
        <taxon>Eukaryota</taxon>
        <taxon>Fungi</taxon>
        <taxon>Dikarya</taxon>
        <taxon>Basidiomycota</taxon>
        <taxon>Agaricomycotina</taxon>
        <taxon>Agaricomycetes</taxon>
        <taxon>Agaricomycetidae</taxon>
        <taxon>Agaricales</taxon>
        <taxon>Marasmiineae</taxon>
        <taxon>Mycenaceae</taxon>
        <taxon>Mycena</taxon>
    </lineage>
</organism>
<evidence type="ECO:0000313" key="6">
    <source>
        <dbReference type="EMBL" id="CAK5278451.1"/>
    </source>
</evidence>
<dbReference type="Pfam" id="PF20151">
    <property type="entry name" value="DUF6533"/>
    <property type="match status" value="1"/>
</dbReference>
<dbReference type="EMBL" id="CAVNYO010000421">
    <property type="protein sequence ID" value="CAK5278442.1"/>
    <property type="molecule type" value="Genomic_DNA"/>
</dbReference>
<keyword evidence="7" id="KW-1185">Reference proteome</keyword>
<feature type="domain" description="DUF6533" evidence="3">
    <location>
        <begin position="30"/>
        <end position="72"/>
    </location>
</feature>
<dbReference type="EMBL" id="CAVNYO010000422">
    <property type="protein sequence ID" value="CAK5278451.1"/>
    <property type="molecule type" value="Genomic_DNA"/>
</dbReference>
<proteinExistence type="predicted"/>
<comment type="caution">
    <text evidence="4">The sequence shown here is derived from an EMBL/GenBank/DDBJ whole genome shotgun (WGS) entry which is preliminary data.</text>
</comment>
<feature type="region of interest" description="Disordered" evidence="1">
    <location>
        <begin position="383"/>
        <end position="403"/>
    </location>
</feature>
<dbReference type="AlphaFoldDB" id="A0AAD2JV62"/>
<keyword evidence="2" id="KW-1133">Transmembrane helix</keyword>
<dbReference type="Proteomes" id="UP001295794">
    <property type="component" value="Unassembled WGS sequence"/>
</dbReference>
<feature type="transmembrane region" description="Helical" evidence="2">
    <location>
        <begin position="129"/>
        <end position="152"/>
    </location>
</feature>
<feature type="transmembrane region" description="Helical" evidence="2">
    <location>
        <begin position="185"/>
        <end position="204"/>
    </location>
</feature>
<feature type="compositionally biased region" description="Polar residues" evidence="1">
    <location>
        <begin position="387"/>
        <end position="396"/>
    </location>
</feature>
<evidence type="ECO:0000313" key="4">
    <source>
        <dbReference type="EMBL" id="CAK5263440.1"/>
    </source>
</evidence>
<protein>
    <recommendedName>
        <fullName evidence="3">DUF6533 domain-containing protein</fullName>
    </recommendedName>
</protein>
<feature type="transmembrane region" description="Helical" evidence="2">
    <location>
        <begin position="239"/>
        <end position="256"/>
    </location>
</feature>
<name>A0AAD2JV62_9AGAR</name>
<gene>
    <name evidence="5" type="ORF">MYCIT1_LOCUS27785</name>
    <name evidence="6" type="ORF">MYCIT1_LOCUS27803</name>
    <name evidence="4" type="ORF">MYCIT1_LOCUS2898</name>
</gene>
<keyword evidence="2" id="KW-0472">Membrane</keyword>
<evidence type="ECO:0000256" key="1">
    <source>
        <dbReference type="SAM" id="MobiDB-lite"/>
    </source>
</evidence>
<accession>A0AAD2JV62</accession>
<feature type="transmembrane region" description="Helical" evidence="2">
    <location>
        <begin position="103"/>
        <end position="122"/>
    </location>
</feature>
<evidence type="ECO:0000313" key="7">
    <source>
        <dbReference type="Proteomes" id="UP001295794"/>
    </source>
</evidence>
<keyword evidence="2" id="KW-0812">Transmembrane</keyword>